<dbReference type="RefSeq" id="WP_003980431.1">
    <property type="nucleotide sequence ID" value="NZ_CP043497.1"/>
</dbReference>
<organism evidence="3 4">
    <name type="scientific">Streptomyces rimosus subsp. rimosus</name>
    <dbReference type="NCBI Taxonomy" id="132474"/>
    <lineage>
        <taxon>Bacteria</taxon>
        <taxon>Bacillati</taxon>
        <taxon>Actinomycetota</taxon>
        <taxon>Actinomycetes</taxon>
        <taxon>Kitasatosporales</taxon>
        <taxon>Streptomycetaceae</taxon>
        <taxon>Streptomyces</taxon>
    </lineage>
</organism>
<keyword evidence="4" id="KW-1185">Reference proteome</keyword>
<feature type="compositionally biased region" description="Low complexity" evidence="1">
    <location>
        <begin position="191"/>
        <end position="200"/>
    </location>
</feature>
<proteinExistence type="predicted"/>
<reference evidence="3 4" key="1">
    <citation type="submission" date="2022-03" db="EMBL/GenBank/DDBJ databases">
        <title>Complete genome of Streptomyces rimosus ssp. rimosus R7 (=ATCC 10970).</title>
        <authorList>
            <person name="Beganovic S."/>
            <person name="Ruckert C."/>
            <person name="Busche T."/>
            <person name="Kalinowski J."/>
            <person name="Wittmann C."/>
        </authorList>
    </citation>
    <scope>NUCLEOTIDE SEQUENCE [LARGE SCALE GENOMIC DNA]</scope>
    <source>
        <strain evidence="3 4">R7</strain>
    </source>
</reference>
<evidence type="ECO:0000256" key="2">
    <source>
        <dbReference type="SAM" id="SignalP"/>
    </source>
</evidence>
<feature type="chain" id="PRO_5046446562" evidence="2">
    <location>
        <begin position="48"/>
        <end position="310"/>
    </location>
</feature>
<dbReference type="GeneID" id="66852610"/>
<sequence>MSATTEFRRGARRETRAARASIRARKTIAVSALAVAAVLAPAGTSSAAAATADTTAQKSAASAQSARSTRVNVVNNTSTTMYRNYSSLSHGVWDDATPPETIEGNRSAYWGSHSSGMMTGTEGDARYSLGDGGEVSFHWNNPYVGGNSYSCDVPAGYSCSRSGGGGDNATVTFTISKPWGAAAARAPKSGTRAASAARSTHVTFQNRTSSELTRTSSSLEHGTWSENLLPPDRVYPMSNGIWQSESNGFMTGTQGKAEYNMFGIGSVSISWNNPYTGSNSYSCSVPVGYTCRRDGGSGDNTAVTFTLMKG</sequence>
<evidence type="ECO:0000313" key="3">
    <source>
        <dbReference type="EMBL" id="UNZ08239.1"/>
    </source>
</evidence>
<accession>A0ABY3ZDP3</accession>
<keyword evidence="2" id="KW-0732">Signal</keyword>
<evidence type="ECO:0000256" key="1">
    <source>
        <dbReference type="SAM" id="MobiDB-lite"/>
    </source>
</evidence>
<name>A0ABY3ZDP3_STRRM</name>
<dbReference type="Proteomes" id="UP000829494">
    <property type="component" value="Chromosome"/>
</dbReference>
<feature type="signal peptide" evidence="2">
    <location>
        <begin position="1"/>
        <end position="47"/>
    </location>
</feature>
<feature type="compositionally biased region" description="Low complexity" evidence="1">
    <location>
        <begin position="207"/>
        <end position="220"/>
    </location>
</feature>
<dbReference type="EMBL" id="CP094298">
    <property type="protein sequence ID" value="UNZ08239.1"/>
    <property type="molecule type" value="Genomic_DNA"/>
</dbReference>
<gene>
    <name evidence="3" type="ORF">SRIMR7_39400</name>
</gene>
<protein>
    <submittedName>
        <fullName evidence="3">Aegerolysin</fullName>
    </submittedName>
</protein>
<evidence type="ECO:0000313" key="4">
    <source>
        <dbReference type="Proteomes" id="UP000829494"/>
    </source>
</evidence>
<feature type="region of interest" description="Disordered" evidence="1">
    <location>
        <begin position="191"/>
        <end position="225"/>
    </location>
</feature>
<dbReference type="Gene3D" id="2.60.270.50">
    <property type="match status" value="2"/>
</dbReference>